<keyword evidence="1" id="KW-1133">Transmembrane helix</keyword>
<feature type="transmembrane region" description="Helical" evidence="1">
    <location>
        <begin position="6"/>
        <end position="23"/>
    </location>
</feature>
<keyword evidence="1" id="KW-0472">Membrane</keyword>
<dbReference type="OrthoDB" id="9800383at2"/>
<dbReference type="NCBIfam" id="TIGR02848">
    <property type="entry name" value="spore_III_AC"/>
    <property type="match status" value="1"/>
</dbReference>
<dbReference type="InterPro" id="IPR009570">
    <property type="entry name" value="Spore_III_AC"/>
</dbReference>
<organism evidence="2 3">
    <name type="scientific">Thermanaerosceptrum fracticalcis</name>
    <dbReference type="NCBI Taxonomy" id="1712410"/>
    <lineage>
        <taxon>Bacteria</taxon>
        <taxon>Bacillati</taxon>
        <taxon>Bacillota</taxon>
        <taxon>Clostridia</taxon>
        <taxon>Eubacteriales</taxon>
        <taxon>Peptococcaceae</taxon>
        <taxon>Thermanaerosceptrum</taxon>
    </lineage>
</organism>
<dbReference type="Pfam" id="PF06686">
    <property type="entry name" value="SpoIIIAC"/>
    <property type="match status" value="1"/>
</dbReference>
<dbReference type="EMBL" id="CP045798">
    <property type="protein sequence ID" value="QNB45526.1"/>
    <property type="molecule type" value="Genomic_DNA"/>
</dbReference>
<reference evidence="2 3" key="1">
    <citation type="journal article" date="2019" name="Front. Microbiol.">
        <title>Thermoanaerosceptrum fracticalcis gen. nov. sp. nov., a Novel Fumarate-Fermenting Microorganism From a Deep Fractured Carbonate Aquifer of the US Great Basin.</title>
        <authorList>
            <person name="Hamilton-Brehm S.D."/>
            <person name="Stewart L.E."/>
            <person name="Zavarin M."/>
            <person name="Caldwell M."/>
            <person name="Lawson P.A."/>
            <person name="Onstott T.C."/>
            <person name="Grzymski J."/>
            <person name="Neveux I."/>
            <person name="Lollar B.S."/>
            <person name="Russell C.E."/>
            <person name="Moser D.P."/>
        </authorList>
    </citation>
    <scope>NUCLEOTIDE SEQUENCE [LARGE SCALE GENOMIC DNA]</scope>
    <source>
        <strain evidence="2 3">DRI-13</strain>
    </source>
</reference>
<gene>
    <name evidence="2" type="primary">spoIIIAC</name>
    <name evidence="2" type="ORF">BR63_03860</name>
</gene>
<accession>A0A7G6E0C2</accession>
<proteinExistence type="predicted"/>
<keyword evidence="1" id="KW-0812">Transmembrane</keyword>
<dbReference type="InterPro" id="IPR025664">
    <property type="entry name" value="Spore_III_AC/AD"/>
</dbReference>
<feature type="transmembrane region" description="Helical" evidence="1">
    <location>
        <begin position="30"/>
        <end position="52"/>
    </location>
</feature>
<name>A0A7G6E0C2_THEFR</name>
<evidence type="ECO:0000256" key="1">
    <source>
        <dbReference type="SAM" id="Phobius"/>
    </source>
</evidence>
<dbReference type="AlphaFoldDB" id="A0A7G6E0C2"/>
<evidence type="ECO:0000313" key="2">
    <source>
        <dbReference type="EMBL" id="QNB45526.1"/>
    </source>
</evidence>
<sequence length="65" mass="7112">MNIELIFQIAGIGILTSIFHTVLKQAGKEEYSFIATLAGVSIALIMVIQLIADLLTRVKSVFFLS</sequence>
<dbReference type="RefSeq" id="WP_034421489.1">
    <property type="nucleotide sequence ID" value="NZ_CP045798.1"/>
</dbReference>
<protein>
    <submittedName>
        <fullName evidence="2">Stage III sporulation protein AC</fullName>
    </submittedName>
</protein>
<keyword evidence="3" id="KW-1185">Reference proteome</keyword>
<dbReference type="KEGG" id="tfr:BR63_03860"/>
<evidence type="ECO:0000313" key="3">
    <source>
        <dbReference type="Proteomes" id="UP000515847"/>
    </source>
</evidence>
<dbReference type="Proteomes" id="UP000515847">
    <property type="component" value="Chromosome"/>
</dbReference>